<evidence type="ECO:0000256" key="9">
    <source>
        <dbReference type="RuleBase" id="RU004004"/>
    </source>
</evidence>
<dbReference type="GO" id="GO:0009279">
    <property type="term" value="C:cell outer membrane"/>
    <property type="evidence" value="ECO:0007669"/>
    <property type="project" value="UniProtKB-SubCell"/>
</dbReference>
<feature type="region of interest" description="Disordered" evidence="10">
    <location>
        <begin position="360"/>
        <end position="393"/>
    </location>
</feature>
<organism evidence="14 15">
    <name type="scientific">Pontiella sulfatireligans</name>
    <dbReference type="NCBI Taxonomy" id="2750658"/>
    <lineage>
        <taxon>Bacteria</taxon>
        <taxon>Pseudomonadati</taxon>
        <taxon>Kiritimatiellota</taxon>
        <taxon>Kiritimatiellia</taxon>
        <taxon>Kiritimatiellales</taxon>
        <taxon>Pontiellaceae</taxon>
        <taxon>Pontiella</taxon>
    </lineage>
</organism>
<evidence type="ECO:0000256" key="6">
    <source>
        <dbReference type="ARBA" id="ARBA00022927"/>
    </source>
</evidence>
<evidence type="ECO:0000259" key="12">
    <source>
        <dbReference type="Pfam" id="PF00263"/>
    </source>
</evidence>
<feature type="domain" description="NolW-like" evidence="13">
    <location>
        <begin position="173"/>
        <end position="231"/>
    </location>
</feature>
<dbReference type="AlphaFoldDB" id="A0A6C2USE0"/>
<evidence type="ECO:0000313" key="14">
    <source>
        <dbReference type="EMBL" id="VGO22174.1"/>
    </source>
</evidence>
<keyword evidence="3 9" id="KW-0813">Transport</keyword>
<dbReference type="Pfam" id="PF03958">
    <property type="entry name" value="Secretin_N"/>
    <property type="match status" value="2"/>
</dbReference>
<keyword evidence="6" id="KW-0653">Protein transport</keyword>
<dbReference type="PANTHER" id="PTHR30332:SF24">
    <property type="entry name" value="SECRETIN GSPD-RELATED"/>
    <property type="match status" value="1"/>
</dbReference>
<dbReference type="InterPro" id="IPR001775">
    <property type="entry name" value="GspD/PilQ"/>
</dbReference>
<evidence type="ECO:0000256" key="5">
    <source>
        <dbReference type="ARBA" id="ARBA00022729"/>
    </source>
</evidence>
<dbReference type="InterPro" id="IPR005644">
    <property type="entry name" value="NolW-like"/>
</dbReference>
<dbReference type="PANTHER" id="PTHR30332">
    <property type="entry name" value="PROBABLE GENERAL SECRETION PATHWAY PROTEIN D"/>
    <property type="match status" value="1"/>
</dbReference>
<dbReference type="PRINTS" id="PR00811">
    <property type="entry name" value="BCTERIALGSPD"/>
</dbReference>
<evidence type="ECO:0000256" key="1">
    <source>
        <dbReference type="ARBA" id="ARBA00004442"/>
    </source>
</evidence>
<comment type="subcellular location">
    <subcellularLocation>
        <location evidence="1 9">Cell outer membrane</location>
    </subcellularLocation>
</comment>
<evidence type="ECO:0000313" key="15">
    <source>
        <dbReference type="Proteomes" id="UP000346198"/>
    </source>
</evidence>
<dbReference type="InterPro" id="IPR050810">
    <property type="entry name" value="Bact_Secretion_Sys_Channel"/>
</dbReference>
<dbReference type="GO" id="GO:0015628">
    <property type="term" value="P:protein secretion by the type II secretion system"/>
    <property type="evidence" value="ECO:0007669"/>
    <property type="project" value="InterPro"/>
</dbReference>
<dbReference type="EMBL" id="CAAHFH010000002">
    <property type="protein sequence ID" value="VGO22174.1"/>
    <property type="molecule type" value="Genomic_DNA"/>
</dbReference>
<dbReference type="Proteomes" id="UP000346198">
    <property type="component" value="Unassembled WGS sequence"/>
</dbReference>
<feature type="region of interest" description="Disordered" evidence="10">
    <location>
        <begin position="23"/>
        <end position="62"/>
    </location>
</feature>
<feature type="region of interest" description="Disordered" evidence="10">
    <location>
        <begin position="704"/>
        <end position="724"/>
    </location>
</feature>
<evidence type="ECO:0000256" key="2">
    <source>
        <dbReference type="ARBA" id="ARBA00006980"/>
    </source>
</evidence>
<evidence type="ECO:0000256" key="11">
    <source>
        <dbReference type="SAM" id="SignalP"/>
    </source>
</evidence>
<evidence type="ECO:0000256" key="8">
    <source>
        <dbReference type="ARBA" id="ARBA00023237"/>
    </source>
</evidence>
<feature type="signal peptide" evidence="11">
    <location>
        <begin position="1"/>
        <end position="26"/>
    </location>
</feature>
<evidence type="ECO:0000259" key="13">
    <source>
        <dbReference type="Pfam" id="PF03958"/>
    </source>
</evidence>
<comment type="similarity">
    <text evidence="2">Belongs to the bacterial secretin family. GSP D subfamily.</text>
</comment>
<proteinExistence type="inferred from homology"/>
<protein>
    <submittedName>
        <fullName evidence="14">Type II secretion system protein D</fullName>
    </submittedName>
</protein>
<keyword evidence="8" id="KW-0998">Cell outer membrane</keyword>
<keyword evidence="4" id="KW-1134">Transmembrane beta strand</keyword>
<evidence type="ECO:0000256" key="4">
    <source>
        <dbReference type="ARBA" id="ARBA00022452"/>
    </source>
</evidence>
<name>A0A6C2USE0_9BACT</name>
<keyword evidence="7" id="KW-0472">Membrane</keyword>
<dbReference type="GO" id="GO:0015627">
    <property type="term" value="C:type II protein secretion system complex"/>
    <property type="evidence" value="ECO:0007669"/>
    <property type="project" value="InterPro"/>
</dbReference>
<feature type="chain" id="PRO_5025682978" evidence="11">
    <location>
        <begin position="27"/>
        <end position="724"/>
    </location>
</feature>
<dbReference type="Gene3D" id="3.30.1370.120">
    <property type="match status" value="2"/>
</dbReference>
<keyword evidence="15" id="KW-1185">Reference proteome</keyword>
<dbReference type="RefSeq" id="WP_136063574.1">
    <property type="nucleotide sequence ID" value="NZ_CAAHFH010000002.1"/>
</dbReference>
<evidence type="ECO:0000256" key="10">
    <source>
        <dbReference type="SAM" id="MobiDB-lite"/>
    </source>
</evidence>
<evidence type="ECO:0000256" key="7">
    <source>
        <dbReference type="ARBA" id="ARBA00023136"/>
    </source>
</evidence>
<reference evidence="14 15" key="1">
    <citation type="submission" date="2019-04" db="EMBL/GenBank/DDBJ databases">
        <authorList>
            <person name="Van Vliet M D."/>
        </authorList>
    </citation>
    <scope>NUCLEOTIDE SEQUENCE [LARGE SCALE GENOMIC DNA]</scope>
    <source>
        <strain evidence="14 15">F21</strain>
    </source>
</reference>
<dbReference type="InterPro" id="IPR013356">
    <property type="entry name" value="T2SS_GspD"/>
</dbReference>
<accession>A0A6C2USE0</accession>
<feature type="domain" description="Type II/III secretion system secretin-like" evidence="12">
    <location>
        <begin position="514"/>
        <end position="677"/>
    </location>
</feature>
<dbReference type="Pfam" id="PF00263">
    <property type="entry name" value="Secretin"/>
    <property type="match status" value="1"/>
</dbReference>
<dbReference type="InterPro" id="IPR038591">
    <property type="entry name" value="NolW-like_sf"/>
</dbReference>
<gene>
    <name evidence="14" type="primary">outD_2</name>
    <name evidence="14" type="ORF">SCARR_04256</name>
</gene>
<dbReference type="NCBIfam" id="TIGR02517">
    <property type="entry name" value="type_II_gspD"/>
    <property type="match status" value="1"/>
</dbReference>
<keyword evidence="5 11" id="KW-0732">Signal</keyword>
<dbReference type="InterPro" id="IPR004846">
    <property type="entry name" value="T2SS/T3SS_dom"/>
</dbReference>
<feature type="compositionally biased region" description="Polar residues" evidence="10">
    <location>
        <begin position="44"/>
        <end position="62"/>
    </location>
</feature>
<keyword evidence="4" id="KW-0812">Transmembrane</keyword>
<sequence length="724" mass="78871">MHKPSKILSWVLTASMSLTGLPGAFGQEARPPAPSPANAAPQGTAITSQRDSSTSIPPVQSAVTRDASKSEVAINWENVTLKDCIEVLSRDLGMEFIISPSVNVTQEVSIRAGDVTTWNRENKLELFDAILDTAGVQRIQRGRVWIYSPSDIRPVVLGSANSDLPDGQPVIGVIKLQNISGAQAQQFLSSVGGKPQRVFAMGGSQTIIVIGTKAFLRQVEELVAMVDLPPSVMSHYVLEMADSEDVAGELTNIFYRQEGSNGQPIRFFAVPRLNAVVAQNLALNQLAQVEKWVKLLDKTDDLNERVTKVYRMQVIEAEEIGKTLSSLYSDLYKQAQLRERERGKTATKIAKASVAAPAPAAASKTAGASKAKTASPKAKSSASHSANGGASLGGSAVQMDEEVIILSDKDTNTLIVNAPADMQREIERTIKELDKSRRQVLIETAMVEVVLDEGIDLGVEWAVQGGGQDRSSAGQQSGLELGDLASGITPITDAANGFTYFLNANDKKWALIQAAQDDNRLQVLSSPTVLTRDGMEAEVSFGQEVPIRQSTLSSGGNENFSFDYRDAKITLRVTPHIDDQEMVTLNIEQEIRRVVEDSIATEDSAPTFRTREIRSNLQVDNGQTIILGGLIERGDIEARVGIPYLMDIPFVGYLFGRTVIRKEGTEILMVLTPHVVDSRDETDLLTRDFRRKLMGALSQSSEEIRKTYNLQEEEPVEPVLPEAE</sequence>
<feature type="domain" description="NolW-like" evidence="13">
    <location>
        <begin position="307"/>
        <end position="439"/>
    </location>
</feature>
<evidence type="ECO:0000256" key="3">
    <source>
        <dbReference type="ARBA" id="ARBA00022448"/>
    </source>
</evidence>